<sequence length="443" mass="49046">MVLEGLGKSLRDGIRRIAKAGYVDRNTLDEVIKDIQRAMLSADVNVKLVFGMTENIKSRAWDEKPPEGLSKREHILKIVYEEITAALGGKVEAKELGKVSRIMLVGLFGSGKTTTCGKLARHLKKQGLKVALISTDTWRPAAYEQLKQIGEEIDVPVFGNPKEKSALKVLKASLKEAKSFDVIIVDSAGRDTVDKELSKELKKLDKEFNAEEKLLVIPADLGQKAEPVAKGFNELIGIDGVILTKLDSTAKGGGALSACSSLNVPIKFVGIGERSEDFEAFKPDKFVGKLLGMGDLESLVKKTQEIFGEVEEDQVQAMLKGDFNLKDLYKQIEGMKKMGPLKKVMEMMPMGADIPTDQMDMSQERMNSFMVIMDSMTNSEMEDSDLLDKSRVERIATGAGTSVENVRTLLKQYKMTKKMMKRFGKNQGSLKKMMKNFKGFPGM</sequence>
<dbReference type="GO" id="GO:0048500">
    <property type="term" value="C:signal recognition particle"/>
    <property type="evidence" value="ECO:0007669"/>
    <property type="project" value="UniProtKB-UniRule"/>
</dbReference>
<accession>A0A832V3Y6</accession>
<comment type="caution">
    <text evidence="11">The sequence shown here is derived from an EMBL/GenBank/DDBJ whole genome shotgun (WGS) entry which is preliminary data.</text>
</comment>
<dbReference type="GO" id="GO:0005525">
    <property type="term" value="F:GTP binding"/>
    <property type="evidence" value="ECO:0007669"/>
    <property type="project" value="UniProtKB-UniRule"/>
</dbReference>
<dbReference type="EMBL" id="DVAD01000012">
    <property type="protein sequence ID" value="HIJ99579.1"/>
    <property type="molecule type" value="Genomic_DNA"/>
</dbReference>
<keyword evidence="3 9" id="KW-0547">Nucleotide-binding</keyword>
<dbReference type="EC" id="3.6.5.4" evidence="9"/>
<feature type="binding site" evidence="9">
    <location>
        <begin position="186"/>
        <end position="190"/>
    </location>
    <ligand>
        <name>GTP</name>
        <dbReference type="ChEBI" id="CHEBI:37565"/>
    </ligand>
</feature>
<comment type="subcellular location">
    <subcellularLocation>
        <location evidence="9">Cytoplasm</location>
    </subcellularLocation>
    <text evidence="9">The SRP-RNC complex is targeted to the cytoplasmic membrane.</text>
</comment>
<keyword evidence="4 9" id="KW-0378">Hydrolase</keyword>
<comment type="function">
    <text evidence="9">Involved in targeting and insertion of nascent membrane proteins into the cytoplasmic membrane. Binds to the hydrophobic signal sequence of the ribosome-nascent chain (RNC) as it emerges from the ribosomes. The SRP-RNC complex is then targeted to the cytoplasmic membrane where it interacts with the SRP receptor FtsY.</text>
</comment>
<dbReference type="InterPro" id="IPR000897">
    <property type="entry name" value="SRP54_GTPase_dom"/>
</dbReference>
<evidence type="ECO:0000256" key="8">
    <source>
        <dbReference type="ARBA" id="ARBA00023274"/>
    </source>
</evidence>
<dbReference type="Pfam" id="PF00448">
    <property type="entry name" value="SRP54"/>
    <property type="match status" value="1"/>
</dbReference>
<organism evidence="11 12">
    <name type="scientific">Candidatus Undinarchaeum marinum</name>
    <dbReference type="NCBI Taxonomy" id="2756141"/>
    <lineage>
        <taxon>Archaea</taxon>
        <taxon>Candidatus Undinarchaeota</taxon>
        <taxon>Candidatus Undinarchaeia</taxon>
        <taxon>Candidatus Undinarchaeales</taxon>
        <taxon>Candidatus Undinarchaeaceae</taxon>
        <taxon>Candidatus Undinarchaeum</taxon>
    </lineage>
</organism>
<dbReference type="PROSITE" id="PS00300">
    <property type="entry name" value="SRP54"/>
    <property type="match status" value="1"/>
</dbReference>
<dbReference type="GO" id="GO:0003924">
    <property type="term" value="F:GTPase activity"/>
    <property type="evidence" value="ECO:0007669"/>
    <property type="project" value="UniProtKB-UniRule"/>
</dbReference>
<comment type="domain">
    <text evidence="9">Composed of three domains: the N-terminal N domain, which is responsible for interactions with the ribosome, the central G domain, which binds GTP, and the C-terminal M domain, which binds the RNA and the signal sequence of the RNC.</text>
</comment>
<dbReference type="Proteomes" id="UP000604391">
    <property type="component" value="Unassembled WGS sequence"/>
</dbReference>
<dbReference type="GO" id="GO:0008312">
    <property type="term" value="F:7S RNA binding"/>
    <property type="evidence" value="ECO:0007669"/>
    <property type="project" value="UniProtKB-UniRule"/>
</dbReference>
<keyword evidence="12" id="KW-1185">Reference proteome</keyword>
<dbReference type="SMART" id="SM00382">
    <property type="entry name" value="AAA"/>
    <property type="match status" value="1"/>
</dbReference>
<keyword evidence="8 9" id="KW-0687">Ribonucleoprotein</keyword>
<reference evidence="11 12" key="1">
    <citation type="journal article" name="Nat. Commun.">
        <title>Undinarchaeota illuminate DPANN phylogeny and the impact of gene transfer on archaeal evolution.</title>
        <authorList>
            <person name="Dombrowski N."/>
            <person name="Williams T.A."/>
            <person name="Sun J."/>
            <person name="Woodcroft B.J."/>
            <person name="Lee J.H."/>
            <person name="Minh B.Q."/>
            <person name="Rinke C."/>
            <person name="Spang A."/>
        </authorList>
    </citation>
    <scope>NUCLEOTIDE SEQUENCE [LARGE SCALE GENOMIC DNA]</scope>
    <source>
        <strain evidence="11">MAG_bin17</strain>
    </source>
</reference>
<keyword evidence="7 9" id="KW-0733">Signal recognition particle</keyword>
<dbReference type="PANTHER" id="PTHR11564:SF5">
    <property type="entry name" value="SIGNAL RECOGNITION PARTICLE SUBUNIT SRP54"/>
    <property type="match status" value="1"/>
</dbReference>
<evidence type="ECO:0000259" key="10">
    <source>
        <dbReference type="PROSITE" id="PS00300"/>
    </source>
</evidence>
<dbReference type="SMART" id="SM00962">
    <property type="entry name" value="SRP54"/>
    <property type="match status" value="1"/>
</dbReference>
<comment type="similarity">
    <text evidence="1 9">Belongs to the GTP-binding SRP family. SRP54 subfamily.</text>
</comment>
<feature type="binding site" evidence="9">
    <location>
        <begin position="244"/>
        <end position="247"/>
    </location>
    <ligand>
        <name>GTP</name>
        <dbReference type="ChEBI" id="CHEBI:37565"/>
    </ligand>
</feature>
<comment type="catalytic activity">
    <reaction evidence="9">
        <text>GTP + H2O = GDP + phosphate + H(+)</text>
        <dbReference type="Rhea" id="RHEA:19669"/>
        <dbReference type="ChEBI" id="CHEBI:15377"/>
        <dbReference type="ChEBI" id="CHEBI:15378"/>
        <dbReference type="ChEBI" id="CHEBI:37565"/>
        <dbReference type="ChEBI" id="CHEBI:43474"/>
        <dbReference type="ChEBI" id="CHEBI:58189"/>
        <dbReference type="EC" id="3.6.5.4"/>
    </reaction>
</comment>
<dbReference type="InterPro" id="IPR004125">
    <property type="entry name" value="Signal_recog_particle_SRP54_M"/>
</dbReference>
<dbReference type="SUPFAM" id="SSF47364">
    <property type="entry name" value="Domain of the SRP/SRP receptor G-proteins"/>
    <property type="match status" value="1"/>
</dbReference>
<dbReference type="AlphaFoldDB" id="A0A832V3Y6"/>
<dbReference type="Pfam" id="PF02881">
    <property type="entry name" value="SRP54_N"/>
    <property type="match status" value="1"/>
</dbReference>
<comment type="subunit">
    <text evidence="9">Part of the signal recognition particle protein translocation system, which is composed of SRP and FtsY. Archaeal SRP consists of a 7S RNA molecule of 300 nucleotides and two protein subunits: SRP54 and SRP19.</text>
</comment>
<dbReference type="SMART" id="SM00963">
    <property type="entry name" value="SRP54_N"/>
    <property type="match status" value="1"/>
</dbReference>
<keyword evidence="5 9" id="KW-0694">RNA-binding</keyword>
<evidence type="ECO:0000256" key="3">
    <source>
        <dbReference type="ARBA" id="ARBA00022741"/>
    </source>
</evidence>
<evidence type="ECO:0000256" key="2">
    <source>
        <dbReference type="ARBA" id="ARBA00022490"/>
    </source>
</evidence>
<feature type="binding site" evidence="9">
    <location>
        <begin position="106"/>
        <end position="113"/>
    </location>
    <ligand>
        <name>GTP</name>
        <dbReference type="ChEBI" id="CHEBI:37565"/>
    </ligand>
</feature>
<dbReference type="PANTHER" id="PTHR11564">
    <property type="entry name" value="SIGNAL RECOGNITION PARTICLE 54K PROTEIN SRP54"/>
    <property type="match status" value="1"/>
</dbReference>
<dbReference type="InterPro" id="IPR036225">
    <property type="entry name" value="SRP/SRP_N"/>
</dbReference>
<dbReference type="InterPro" id="IPR003593">
    <property type="entry name" value="AAA+_ATPase"/>
</dbReference>
<dbReference type="HAMAP" id="MF_00306">
    <property type="entry name" value="SRP54"/>
    <property type="match status" value="1"/>
</dbReference>
<evidence type="ECO:0000313" key="12">
    <source>
        <dbReference type="Proteomes" id="UP000604391"/>
    </source>
</evidence>
<dbReference type="SUPFAM" id="SSF52540">
    <property type="entry name" value="P-loop containing nucleoside triphosphate hydrolases"/>
    <property type="match status" value="1"/>
</dbReference>
<dbReference type="Pfam" id="PF02978">
    <property type="entry name" value="SRP_SPB"/>
    <property type="match status" value="1"/>
</dbReference>
<dbReference type="InterPro" id="IPR036891">
    <property type="entry name" value="Signal_recog_part_SRP54_M_sf"/>
</dbReference>
<keyword evidence="2 9" id="KW-0963">Cytoplasm</keyword>
<evidence type="ECO:0000256" key="4">
    <source>
        <dbReference type="ARBA" id="ARBA00022801"/>
    </source>
</evidence>
<evidence type="ECO:0000256" key="6">
    <source>
        <dbReference type="ARBA" id="ARBA00023134"/>
    </source>
</evidence>
<dbReference type="GO" id="GO:0006614">
    <property type="term" value="P:SRP-dependent cotranslational protein targeting to membrane"/>
    <property type="evidence" value="ECO:0007669"/>
    <property type="project" value="InterPro"/>
</dbReference>
<dbReference type="Gene3D" id="1.10.260.30">
    <property type="entry name" value="Signal recognition particle, SRP54 subunit, M-domain"/>
    <property type="match status" value="1"/>
</dbReference>
<evidence type="ECO:0000256" key="1">
    <source>
        <dbReference type="ARBA" id="ARBA00005450"/>
    </source>
</evidence>
<dbReference type="InterPro" id="IPR013822">
    <property type="entry name" value="Signal_recog_particl_SRP54_hlx"/>
</dbReference>
<feature type="domain" description="SRP54-type proteins GTP-binding" evidence="10">
    <location>
        <begin position="265"/>
        <end position="278"/>
    </location>
</feature>
<evidence type="ECO:0000313" key="11">
    <source>
        <dbReference type="EMBL" id="HIJ99579.1"/>
    </source>
</evidence>
<dbReference type="InterPro" id="IPR022941">
    <property type="entry name" value="SRP54"/>
</dbReference>
<dbReference type="Gene3D" id="3.40.50.300">
    <property type="entry name" value="P-loop containing nucleotide triphosphate hydrolases"/>
    <property type="match status" value="1"/>
</dbReference>
<evidence type="ECO:0000256" key="9">
    <source>
        <dbReference type="HAMAP-Rule" id="MF_00306"/>
    </source>
</evidence>
<name>A0A832V3Y6_9ARCH</name>
<dbReference type="SUPFAM" id="SSF47446">
    <property type="entry name" value="Signal peptide-binding domain"/>
    <property type="match status" value="1"/>
</dbReference>
<evidence type="ECO:0000256" key="7">
    <source>
        <dbReference type="ARBA" id="ARBA00023135"/>
    </source>
</evidence>
<dbReference type="InterPro" id="IPR027417">
    <property type="entry name" value="P-loop_NTPase"/>
</dbReference>
<gene>
    <name evidence="11" type="primary">ffh</name>
    <name evidence="9" type="synonym">srp54</name>
    <name evidence="11" type="ORF">H1011_02030</name>
</gene>
<keyword evidence="6 9" id="KW-0342">GTP-binding</keyword>
<protein>
    <recommendedName>
        <fullName evidence="9">Signal recognition particle 54 kDa protein</fullName>
        <shortName evidence="9">SRP54</shortName>
        <ecNumber evidence="9">3.6.5.4</ecNumber>
    </recommendedName>
</protein>
<proteinExistence type="inferred from homology"/>
<evidence type="ECO:0000256" key="5">
    <source>
        <dbReference type="ARBA" id="ARBA00022884"/>
    </source>
</evidence>
<dbReference type="InterPro" id="IPR042101">
    <property type="entry name" value="SRP54_N_sf"/>
</dbReference>
<dbReference type="Gene3D" id="1.20.120.140">
    <property type="entry name" value="Signal recognition particle SRP54, nucleotide-binding domain"/>
    <property type="match status" value="1"/>
</dbReference>